<keyword evidence="8" id="KW-1185">Reference proteome</keyword>
<dbReference type="GO" id="GO:0005739">
    <property type="term" value="C:mitochondrion"/>
    <property type="evidence" value="ECO:0007669"/>
    <property type="project" value="TreeGrafter"/>
</dbReference>
<feature type="region of interest" description="Disordered" evidence="5">
    <location>
        <begin position="1"/>
        <end position="36"/>
    </location>
</feature>
<comment type="caution">
    <text evidence="7">The sequence shown here is derived from an EMBL/GenBank/DDBJ whole genome shotgun (WGS) entry which is preliminary data.</text>
</comment>
<dbReference type="AlphaFoldDB" id="A0A2A9MA77"/>
<dbReference type="InterPro" id="IPR026170">
    <property type="entry name" value="FAM173A/B"/>
</dbReference>
<protein>
    <recommendedName>
        <fullName evidence="6">Methyltransferase domain-containing protein</fullName>
    </recommendedName>
</protein>
<name>A0A2A9MA77_BESBE</name>
<dbReference type="GO" id="GO:0032259">
    <property type="term" value="P:methylation"/>
    <property type="evidence" value="ECO:0007669"/>
    <property type="project" value="UniProtKB-KW"/>
</dbReference>
<accession>A0A2A9MA77</accession>
<comment type="similarity">
    <text evidence="1">Belongs to the ANT/ATPSC lysine N-methyltransferase family.</text>
</comment>
<feature type="region of interest" description="Disordered" evidence="5">
    <location>
        <begin position="152"/>
        <end position="173"/>
    </location>
</feature>
<dbReference type="InterPro" id="IPR025714">
    <property type="entry name" value="Methyltranfer_dom"/>
</dbReference>
<evidence type="ECO:0000256" key="4">
    <source>
        <dbReference type="ARBA" id="ARBA00022691"/>
    </source>
</evidence>
<dbReference type="OrthoDB" id="66144at2759"/>
<dbReference type="SUPFAM" id="SSF53335">
    <property type="entry name" value="S-adenosyl-L-methionine-dependent methyltransferases"/>
    <property type="match status" value="1"/>
</dbReference>
<sequence length="284" mass="30199">MTVETPAASDPSAGSAASGCASTPSPSSSPGDTFAFPMSSLSAVEQWEEDQLKEKASKLVSPFSPASEAQIRAALAFGGVSASDVLLDVGCGDGRVCRAAVRSFSVSRALGVDINPFLVQEAEELAREEFPACFSSQDARFQFLEMCVPFDEDSSGTGAQPTDSGEESAAEGPEASAPAAASALCMSELPSQYHPLFELIRANGVTVIFLYLVPRHTARMSNFFRFLLRMPGLKIISLRFAVPEGTRLVGQKAADEKFFVPRGDEPELLYKVHVYSRAAGPARS</sequence>
<dbReference type="GeneID" id="40311854"/>
<dbReference type="Gene3D" id="3.40.50.150">
    <property type="entry name" value="Vaccinia Virus protein VP39"/>
    <property type="match status" value="1"/>
</dbReference>
<evidence type="ECO:0000256" key="3">
    <source>
        <dbReference type="ARBA" id="ARBA00022679"/>
    </source>
</evidence>
<dbReference type="STRING" id="94643.A0A2A9MA77"/>
<dbReference type="Proteomes" id="UP000224006">
    <property type="component" value="Chromosome VI"/>
</dbReference>
<dbReference type="GO" id="GO:1905706">
    <property type="term" value="P:regulation of mitochondrial ATP synthesis coupled proton transport"/>
    <property type="evidence" value="ECO:0007669"/>
    <property type="project" value="TreeGrafter"/>
</dbReference>
<organism evidence="7 8">
    <name type="scientific">Besnoitia besnoiti</name>
    <name type="common">Apicomplexan protozoan</name>
    <dbReference type="NCBI Taxonomy" id="94643"/>
    <lineage>
        <taxon>Eukaryota</taxon>
        <taxon>Sar</taxon>
        <taxon>Alveolata</taxon>
        <taxon>Apicomplexa</taxon>
        <taxon>Conoidasida</taxon>
        <taxon>Coccidia</taxon>
        <taxon>Eucoccidiorida</taxon>
        <taxon>Eimeriorina</taxon>
        <taxon>Sarcocystidae</taxon>
        <taxon>Besnoitia</taxon>
    </lineage>
</organism>
<dbReference type="PANTHER" id="PTHR13610">
    <property type="entry name" value="METHYLTRANSFERASE DOMAIN-CONTAINING PROTEIN"/>
    <property type="match status" value="1"/>
</dbReference>
<dbReference type="KEGG" id="bbes:BESB_069280"/>
<dbReference type="GO" id="GO:0016279">
    <property type="term" value="F:protein-lysine N-methyltransferase activity"/>
    <property type="evidence" value="ECO:0007669"/>
    <property type="project" value="InterPro"/>
</dbReference>
<evidence type="ECO:0000256" key="2">
    <source>
        <dbReference type="ARBA" id="ARBA00022603"/>
    </source>
</evidence>
<evidence type="ECO:0000313" key="8">
    <source>
        <dbReference type="Proteomes" id="UP000224006"/>
    </source>
</evidence>
<keyword evidence="2" id="KW-0489">Methyltransferase</keyword>
<reference evidence="7 8" key="1">
    <citation type="submission" date="2017-09" db="EMBL/GenBank/DDBJ databases">
        <title>Genome sequencing of Besnoitia besnoiti strain Bb-Ger1.</title>
        <authorList>
            <person name="Schares G."/>
            <person name="Venepally P."/>
            <person name="Lorenzi H.A."/>
        </authorList>
    </citation>
    <scope>NUCLEOTIDE SEQUENCE [LARGE SCALE GENOMIC DNA]</scope>
    <source>
        <strain evidence="7 8">Bb-Ger1</strain>
    </source>
</reference>
<dbReference type="PANTHER" id="PTHR13610:SF11">
    <property type="entry name" value="METHYLTRANSFERASE DOMAIN-CONTAINING PROTEIN"/>
    <property type="match status" value="1"/>
</dbReference>
<feature type="domain" description="Methyltransferase" evidence="6">
    <location>
        <begin position="84"/>
        <end position="132"/>
    </location>
</feature>
<keyword evidence="3" id="KW-0808">Transferase</keyword>
<dbReference type="CDD" id="cd02440">
    <property type="entry name" value="AdoMet_MTases"/>
    <property type="match status" value="1"/>
</dbReference>
<evidence type="ECO:0000313" key="7">
    <source>
        <dbReference type="EMBL" id="PFH34895.1"/>
    </source>
</evidence>
<evidence type="ECO:0000259" key="6">
    <source>
        <dbReference type="Pfam" id="PF13847"/>
    </source>
</evidence>
<dbReference type="InterPro" id="IPR029063">
    <property type="entry name" value="SAM-dependent_MTases_sf"/>
</dbReference>
<dbReference type="RefSeq" id="XP_029218904.1">
    <property type="nucleotide sequence ID" value="XM_029365321.1"/>
</dbReference>
<evidence type="ECO:0000256" key="1">
    <source>
        <dbReference type="ARBA" id="ARBA00010633"/>
    </source>
</evidence>
<keyword evidence="4" id="KW-0949">S-adenosyl-L-methionine</keyword>
<dbReference type="VEuPathDB" id="ToxoDB:BESB_069280"/>
<gene>
    <name evidence="7" type="ORF">BESB_069280</name>
</gene>
<proteinExistence type="inferred from homology"/>
<dbReference type="EMBL" id="NWUJ01000006">
    <property type="protein sequence ID" value="PFH34895.1"/>
    <property type="molecule type" value="Genomic_DNA"/>
</dbReference>
<feature type="compositionally biased region" description="Low complexity" evidence="5">
    <location>
        <begin position="1"/>
        <end position="33"/>
    </location>
</feature>
<dbReference type="Pfam" id="PF13847">
    <property type="entry name" value="Methyltransf_31"/>
    <property type="match status" value="1"/>
</dbReference>
<evidence type="ECO:0000256" key="5">
    <source>
        <dbReference type="SAM" id="MobiDB-lite"/>
    </source>
</evidence>